<feature type="non-terminal residue" evidence="1">
    <location>
        <position position="106"/>
    </location>
</feature>
<name>X1BP23_9ZZZZ</name>
<sequence length="106" mass="11571">MYGNYDCDFTIEGMVINDYEQTIDGSNTVGGKPIYYLSGESDLVFSESTIGYFGMVSCINITVTDVDLSGALVVNTTASTFSDVRIHNGRYGLSFLFSFDNEVVNA</sequence>
<proteinExistence type="predicted"/>
<gene>
    <name evidence="1" type="ORF">S01H4_51099</name>
</gene>
<comment type="caution">
    <text evidence="1">The sequence shown here is derived from an EMBL/GenBank/DDBJ whole genome shotgun (WGS) entry which is preliminary data.</text>
</comment>
<protein>
    <submittedName>
        <fullName evidence="1">Uncharacterized protein</fullName>
    </submittedName>
</protein>
<evidence type="ECO:0000313" key="1">
    <source>
        <dbReference type="EMBL" id="GAG96745.1"/>
    </source>
</evidence>
<reference evidence="1" key="1">
    <citation type="journal article" date="2014" name="Front. Microbiol.">
        <title>High frequency of phylogenetically diverse reductive dehalogenase-homologous genes in deep subseafloor sedimentary metagenomes.</title>
        <authorList>
            <person name="Kawai M."/>
            <person name="Futagami T."/>
            <person name="Toyoda A."/>
            <person name="Takaki Y."/>
            <person name="Nishi S."/>
            <person name="Hori S."/>
            <person name="Arai W."/>
            <person name="Tsubouchi T."/>
            <person name="Morono Y."/>
            <person name="Uchiyama I."/>
            <person name="Ito T."/>
            <person name="Fujiyama A."/>
            <person name="Inagaki F."/>
            <person name="Takami H."/>
        </authorList>
    </citation>
    <scope>NUCLEOTIDE SEQUENCE</scope>
    <source>
        <strain evidence="1">Expedition CK06-06</strain>
    </source>
</reference>
<dbReference type="AlphaFoldDB" id="X1BP23"/>
<accession>X1BP23</accession>
<dbReference type="EMBL" id="BART01029071">
    <property type="protein sequence ID" value="GAG96745.1"/>
    <property type="molecule type" value="Genomic_DNA"/>
</dbReference>
<organism evidence="1">
    <name type="scientific">marine sediment metagenome</name>
    <dbReference type="NCBI Taxonomy" id="412755"/>
    <lineage>
        <taxon>unclassified sequences</taxon>
        <taxon>metagenomes</taxon>
        <taxon>ecological metagenomes</taxon>
    </lineage>
</organism>